<dbReference type="InterPro" id="IPR013783">
    <property type="entry name" value="Ig-like_fold"/>
</dbReference>
<dbReference type="CDD" id="cd07475">
    <property type="entry name" value="Peptidases_S8_C5a_Peptidase"/>
    <property type="match status" value="1"/>
</dbReference>
<dbReference type="InterPro" id="IPR050131">
    <property type="entry name" value="Peptidase_S8_subtilisin-like"/>
</dbReference>
<dbReference type="SUPFAM" id="SSF52743">
    <property type="entry name" value="Subtilisin-like"/>
    <property type="match status" value="1"/>
</dbReference>
<dbReference type="EMBL" id="JAUSQL010000001">
    <property type="protein sequence ID" value="MDP9832757.1"/>
    <property type="molecule type" value="Genomic_DNA"/>
</dbReference>
<evidence type="ECO:0000259" key="16">
    <source>
        <dbReference type="Pfam" id="PF06280"/>
    </source>
</evidence>
<feature type="domain" description="PA" evidence="15">
    <location>
        <begin position="377"/>
        <end position="457"/>
    </location>
</feature>
<evidence type="ECO:0000313" key="17">
    <source>
        <dbReference type="EMBL" id="MDP9832757.1"/>
    </source>
</evidence>
<dbReference type="Pfam" id="PF02225">
    <property type="entry name" value="PA"/>
    <property type="match status" value="1"/>
</dbReference>
<dbReference type="InterPro" id="IPR023827">
    <property type="entry name" value="Peptidase_S8_Asp-AS"/>
</dbReference>
<evidence type="ECO:0000256" key="9">
    <source>
        <dbReference type="PROSITE-ProRule" id="PRU01240"/>
    </source>
</evidence>
<dbReference type="InterPro" id="IPR046450">
    <property type="entry name" value="PA_dom_sf"/>
</dbReference>
<feature type="region of interest" description="Disordered" evidence="11">
    <location>
        <begin position="1527"/>
        <end position="1595"/>
    </location>
</feature>
<feature type="domain" description="Peptidase S8/S53" evidence="14">
    <location>
        <begin position="135"/>
        <end position="584"/>
    </location>
</feature>
<evidence type="ECO:0000256" key="2">
    <source>
        <dbReference type="ARBA" id="ARBA00022512"/>
    </source>
</evidence>
<dbReference type="InterPro" id="IPR022398">
    <property type="entry name" value="Peptidase_S8_His-AS"/>
</dbReference>
<dbReference type="Gene3D" id="3.40.50.200">
    <property type="entry name" value="Peptidase S8/S53 domain"/>
    <property type="match status" value="1"/>
</dbReference>
<keyword evidence="3" id="KW-0964">Secreted</keyword>
<comment type="similarity">
    <text evidence="1 9 10">Belongs to the peptidase S8 family.</text>
</comment>
<keyword evidence="6" id="KW-0677">Repeat</keyword>
<sequence>MKKKLLAGLAVLALSLASVPAMATPEPPPAPVSTAAERSEKTVPVIVTLESDGSAAQVDQIAQDLAAKYNMTLRRQFSYLVNGFSAYIPAGAIGDLALEKGVASVDRMRVYYPSMESAVTLTQADKAAESYGVDGEGLVVAIVDTGIDIKHQDMRLDEGVKTKLTPEAGFTAKVPYGYNFADDNGEVKDTTTSQHGMHVAGIVAANGGKDANVATNGRVNGVAPNAQLLAMKVFSNDPARKGAAADDIMAAVEESVKHGADVINLSLGAPNGHEGQSVGEQRVIAQARAAGVEVIVAAGNEGQNGSATGVNDDMLGLLDDATVGSPSTGTGAWAVASIENATTVNSRGLAKNDAGEHEFAYQLQAGSADGKPVEIVDAGYGKIDDTLNKDFSGKYVLIQRGGDVTFADKFMNAQVSHAAGVIIYNHAEGGDDFLSMAGIENVKVPGAFIGHSDGVKLLEMIHRGTTTVSLTSDALVKANPSVMTPSTFTSWGPGPELGFKPEIAGIGGNVYSTINDNHYQTESGTSMAAPHVAGVAALMIQNAEKASSGLSRAEVVLRNRVALSNTARILEHDGVPYAPRQVGAGLVQVKDALDTDVYATVDGSPVVALKEVDGSTSFTVTLKNDADEDRSFTADATCVVNENNSVKEKATTFCSTTDSIAASNEAVTVPAGGSAEVTYTLKVSGDDHWTQGWVTFKSAKEGQPSLSVPYLGFAGNWNAERIIDNPSYQGFDEPILSKIGVANATSLYTLINGGLYTLGDGEQFISPNGDGLSDVVFARAALLRNPKRVEMSILDEKGNVVREIGSEDEPVRLTIKDQLAGQLTENQTDFSSIRFNGKVYNPQATSFEDLPDGKYAYRLSATMGKEWKPQTIDMPFGIDRVAPEMTILSTDKNDDGDYVVRVKVTDDFSGINAVQGRFTWPSSVVISAGKPTDDVYTLTIPGKLAEAVGYFELYTSDRAINVVRQTVTLGEKLVIESDPTLANLDSINAKTESDQTGELLIQDGKLVLTGRAGSGVAKVRAGDAEVEVPASGRFEIRPSVEQGQNTVKVEALDADGKVVATKTYTFVCDTVPPVVTITSPTDREQIAAQVAAGKVTVEGTVSDNLGDVKVTVDGEQVPVVDGHFSVTVPVSPGQLNLSVYASDTAGNQGVGTIVLAAADAATPLKLEANLGFNKSFNVVGAEDEALSPGEDGSYTYIYSGKFNRVPGSFTVDGQEVEVAEDGTFEMPVTLREGLTGFNVTITDVDGKVLVNNKVKVLLDLTAPTIKMDKPDVNPDGALYLREAGDVEFAGTVSDNAFGYSLAINGDHVEQFFTIDDPGAAVNARDFSKTVKAADGDTILVLLEDHLGNAFMQLIPVVVDGEKPAIDVDLEPGTVMKADQTRVVNIRVTDKNLADAAVYVDGKVVEARQAVLTQAPGAGIVREQGSDLVGGRPSPTAMRAAGIDQASDTGAADTAGEVGAARADGEAGEVGAAGETGTAGETGPKEGVTLLSFEVGPDFEVGEHTIVVDATDKAGNASSAEVPFEVKANEKPGEAPAPGEAPDDNFVPGIDQDDLIDPDTNGPDTRIPGKVGTTDGPIPGAHNGATGGQKSPNKGALSYTGAAVTGLATLAGALLVAGALIRRKSRA</sequence>
<evidence type="ECO:0000256" key="3">
    <source>
        <dbReference type="ARBA" id="ARBA00022525"/>
    </source>
</evidence>
<dbReference type="InterPro" id="IPR003137">
    <property type="entry name" value="PA_domain"/>
</dbReference>
<feature type="transmembrane region" description="Helical" evidence="12">
    <location>
        <begin position="1598"/>
        <end position="1620"/>
    </location>
</feature>
<dbReference type="Gene3D" id="3.50.30.30">
    <property type="match status" value="1"/>
</dbReference>
<dbReference type="Pfam" id="PF00082">
    <property type="entry name" value="Peptidase_S8"/>
    <property type="match status" value="1"/>
</dbReference>
<evidence type="ECO:0000313" key="18">
    <source>
        <dbReference type="Proteomes" id="UP001230145"/>
    </source>
</evidence>
<dbReference type="InterPro" id="IPR015500">
    <property type="entry name" value="Peptidase_S8_subtilisin-rel"/>
</dbReference>
<organism evidence="17 18">
    <name type="scientific">Trueperella abortisuis</name>
    <dbReference type="NCBI Taxonomy" id="445930"/>
    <lineage>
        <taxon>Bacteria</taxon>
        <taxon>Bacillati</taxon>
        <taxon>Actinomycetota</taxon>
        <taxon>Actinomycetes</taxon>
        <taxon>Actinomycetales</taxon>
        <taxon>Actinomycetaceae</taxon>
        <taxon>Trueperella</taxon>
    </lineage>
</organism>
<reference evidence="17 18" key="1">
    <citation type="submission" date="2023-07" db="EMBL/GenBank/DDBJ databases">
        <title>Sequencing the genomes of 1000 actinobacteria strains.</title>
        <authorList>
            <person name="Klenk H.-P."/>
        </authorList>
    </citation>
    <scope>NUCLEOTIDE SEQUENCE [LARGE SCALE GENOMIC DNA]</scope>
    <source>
        <strain evidence="17 18">DSM 19515</strain>
    </source>
</reference>
<evidence type="ECO:0000256" key="6">
    <source>
        <dbReference type="ARBA" id="ARBA00022737"/>
    </source>
</evidence>
<keyword evidence="8 9" id="KW-0720">Serine protease</keyword>
<proteinExistence type="inferred from homology"/>
<comment type="caution">
    <text evidence="17">The sequence shown here is derived from an EMBL/GenBank/DDBJ whole genome shotgun (WGS) entry which is preliminary data.</text>
</comment>
<feature type="signal peptide" evidence="13">
    <location>
        <begin position="1"/>
        <end position="23"/>
    </location>
</feature>
<dbReference type="Proteomes" id="UP001230145">
    <property type="component" value="Unassembled WGS sequence"/>
</dbReference>
<evidence type="ECO:0000259" key="14">
    <source>
        <dbReference type="Pfam" id="PF00082"/>
    </source>
</evidence>
<evidence type="ECO:0000259" key="15">
    <source>
        <dbReference type="Pfam" id="PF02225"/>
    </source>
</evidence>
<dbReference type="InterPro" id="IPR034216">
    <property type="entry name" value="C5a_Peptidase"/>
</dbReference>
<keyword evidence="2" id="KW-0134">Cell wall</keyword>
<dbReference type="Pfam" id="PF06280">
    <property type="entry name" value="fn3_5"/>
    <property type="match status" value="1"/>
</dbReference>
<evidence type="ECO:0000256" key="10">
    <source>
        <dbReference type="RuleBase" id="RU003355"/>
    </source>
</evidence>
<keyword evidence="12" id="KW-0472">Membrane</keyword>
<keyword evidence="12" id="KW-1133">Transmembrane helix</keyword>
<dbReference type="EC" id="3.4.21.96" evidence="17"/>
<protein>
    <submittedName>
        <fullName evidence="17">Lactocepin</fullName>
        <ecNumber evidence="17">3.4.21.96</ecNumber>
    </submittedName>
</protein>
<dbReference type="PROSITE" id="PS51892">
    <property type="entry name" value="SUBTILASE"/>
    <property type="match status" value="1"/>
</dbReference>
<evidence type="ECO:0000256" key="5">
    <source>
        <dbReference type="ARBA" id="ARBA00022729"/>
    </source>
</evidence>
<dbReference type="Gene3D" id="2.60.40.10">
    <property type="entry name" value="Immunoglobulins"/>
    <property type="match status" value="3"/>
</dbReference>
<dbReference type="PRINTS" id="PR00723">
    <property type="entry name" value="SUBTILISIN"/>
</dbReference>
<evidence type="ECO:0000256" key="8">
    <source>
        <dbReference type="ARBA" id="ARBA00022825"/>
    </source>
</evidence>
<feature type="chain" id="PRO_5046982027" evidence="13">
    <location>
        <begin position="24"/>
        <end position="1626"/>
    </location>
</feature>
<dbReference type="GO" id="GO:0016787">
    <property type="term" value="F:hydrolase activity"/>
    <property type="evidence" value="ECO:0007669"/>
    <property type="project" value="UniProtKB-KW"/>
</dbReference>
<dbReference type="PROSITE" id="PS00138">
    <property type="entry name" value="SUBTILASE_SER"/>
    <property type="match status" value="1"/>
</dbReference>
<evidence type="ECO:0000256" key="4">
    <source>
        <dbReference type="ARBA" id="ARBA00022670"/>
    </source>
</evidence>
<dbReference type="Pfam" id="PF09136">
    <property type="entry name" value="Glucodextran_B"/>
    <property type="match status" value="1"/>
</dbReference>
<evidence type="ECO:0000256" key="12">
    <source>
        <dbReference type="SAM" id="Phobius"/>
    </source>
</evidence>
<gene>
    <name evidence="17" type="ORF">J2S45_001436</name>
</gene>
<evidence type="ECO:0000256" key="13">
    <source>
        <dbReference type="SAM" id="SignalP"/>
    </source>
</evidence>
<dbReference type="InterPro" id="IPR000209">
    <property type="entry name" value="Peptidase_S8/S53_dom"/>
</dbReference>
<dbReference type="PROSITE" id="PS00136">
    <property type="entry name" value="SUBTILASE_ASP"/>
    <property type="match status" value="1"/>
</dbReference>
<dbReference type="Gene3D" id="2.60.40.1710">
    <property type="entry name" value="Subtilisin-like superfamily"/>
    <property type="match status" value="1"/>
</dbReference>
<feature type="region of interest" description="Disordered" evidence="11">
    <location>
        <begin position="1462"/>
        <end position="1484"/>
    </location>
</feature>
<keyword evidence="5 13" id="KW-0732">Signal</keyword>
<feature type="active site" description="Charge relay system" evidence="9">
    <location>
        <position position="144"/>
    </location>
</feature>
<dbReference type="InterPro" id="IPR023828">
    <property type="entry name" value="Peptidase_S8_Ser-AS"/>
</dbReference>
<accession>A0ABT9PJW9</accession>
<feature type="active site" description="Charge relay system" evidence="9">
    <location>
        <position position="195"/>
    </location>
</feature>
<dbReference type="PANTHER" id="PTHR43806:SF11">
    <property type="entry name" value="CEREVISIN-RELATED"/>
    <property type="match status" value="1"/>
</dbReference>
<name>A0ABT9PJW9_9ACTO</name>
<evidence type="ECO:0000256" key="7">
    <source>
        <dbReference type="ARBA" id="ARBA00022801"/>
    </source>
</evidence>
<feature type="domain" description="C5a peptidase/Subtilisin-like protease SBT2-like Fn3-like" evidence="16">
    <location>
        <begin position="607"/>
        <end position="711"/>
    </location>
</feature>
<keyword evidence="7 9" id="KW-0378">Hydrolase</keyword>
<dbReference type="SUPFAM" id="SSF52025">
    <property type="entry name" value="PA domain"/>
    <property type="match status" value="1"/>
</dbReference>
<dbReference type="InterPro" id="IPR010435">
    <property type="entry name" value="C5a/SBT2-like_Fn3"/>
</dbReference>
<keyword evidence="18" id="KW-1185">Reference proteome</keyword>
<dbReference type="InterPro" id="IPR036852">
    <property type="entry name" value="Peptidase_S8/S53_dom_sf"/>
</dbReference>
<keyword evidence="12" id="KW-0812">Transmembrane</keyword>
<feature type="compositionally biased region" description="Low complexity" evidence="11">
    <location>
        <begin position="1468"/>
        <end position="1481"/>
    </location>
</feature>
<evidence type="ECO:0000256" key="11">
    <source>
        <dbReference type="SAM" id="MobiDB-lite"/>
    </source>
</evidence>
<dbReference type="PANTHER" id="PTHR43806">
    <property type="entry name" value="PEPTIDASE S8"/>
    <property type="match status" value="1"/>
</dbReference>
<feature type="active site" description="Charge relay system" evidence="9">
    <location>
        <position position="526"/>
    </location>
</feature>
<evidence type="ECO:0000256" key="1">
    <source>
        <dbReference type="ARBA" id="ARBA00011073"/>
    </source>
</evidence>
<dbReference type="PROSITE" id="PS00137">
    <property type="entry name" value="SUBTILASE_HIS"/>
    <property type="match status" value="1"/>
</dbReference>
<keyword evidence="4 9" id="KW-0645">Protease</keyword>
<dbReference type="RefSeq" id="WP_307634985.1">
    <property type="nucleotide sequence ID" value="NZ_JAUSQL010000001.1"/>
</dbReference>